<name>A0A6J5NTN6_9CAUD</name>
<proteinExistence type="predicted"/>
<sequence length="177" mass="18727">MEVAIAAMVVSALGQYQQGQTQQKIYNAQAQSAQQQAEFQAQQVEMQGRTEAIRARNEGLKTLTNINRTISTVRARAGAGAIDPFGGSAGSLQTYALREGYTEFNISQENAKLAQSSAGFQANIYKYSGQQNANIMRASGDAAAQAGMYQAIGTVGQAGMMYSSAGGTSSKYSLLKS</sequence>
<organism evidence="1">
    <name type="scientific">uncultured Caudovirales phage</name>
    <dbReference type="NCBI Taxonomy" id="2100421"/>
    <lineage>
        <taxon>Viruses</taxon>
        <taxon>Duplodnaviria</taxon>
        <taxon>Heunggongvirae</taxon>
        <taxon>Uroviricota</taxon>
        <taxon>Caudoviricetes</taxon>
        <taxon>Peduoviridae</taxon>
        <taxon>Maltschvirus</taxon>
        <taxon>Maltschvirus maltsch</taxon>
    </lineage>
</organism>
<protein>
    <submittedName>
        <fullName evidence="1">Uncharacterized protein</fullName>
    </submittedName>
</protein>
<dbReference type="EMBL" id="LR796714">
    <property type="protein sequence ID" value="CAB4160681.1"/>
    <property type="molecule type" value="Genomic_DNA"/>
</dbReference>
<reference evidence="1" key="1">
    <citation type="submission" date="2020-04" db="EMBL/GenBank/DDBJ databases">
        <authorList>
            <person name="Chiriac C."/>
            <person name="Salcher M."/>
            <person name="Ghai R."/>
            <person name="Kavagutti S V."/>
        </authorList>
    </citation>
    <scope>NUCLEOTIDE SEQUENCE</scope>
</reference>
<gene>
    <name evidence="1" type="ORF">UFOVP767_28</name>
</gene>
<accession>A0A6J5NTN6</accession>
<evidence type="ECO:0000313" key="1">
    <source>
        <dbReference type="EMBL" id="CAB4160681.1"/>
    </source>
</evidence>